<feature type="domain" description="Multidrug resistance protein MdtA-like C-terminal permuted SH3" evidence="1">
    <location>
        <begin position="1"/>
        <end position="43"/>
    </location>
</feature>
<comment type="caution">
    <text evidence="2">The sequence shown here is derived from an EMBL/GenBank/DDBJ whole genome shotgun (WGS) entry which is preliminary data.</text>
</comment>
<dbReference type="EMBL" id="MCRI01000001">
    <property type="protein sequence ID" value="ODN68182.1"/>
    <property type="molecule type" value="Genomic_DNA"/>
</dbReference>
<dbReference type="PANTHER" id="PTHR30158">
    <property type="entry name" value="ACRA/E-RELATED COMPONENT OF DRUG EFFLUX TRANSPORTER"/>
    <property type="match status" value="1"/>
</dbReference>
<protein>
    <submittedName>
        <fullName evidence="2">Toluene efflux pump periplasmic linker protein TtgA</fullName>
    </submittedName>
</protein>
<dbReference type="STRING" id="291169.A9E74_00154"/>
<keyword evidence="3" id="KW-1185">Reference proteome</keyword>
<dbReference type="Pfam" id="PF25967">
    <property type="entry name" value="RND-MFP_C"/>
    <property type="match status" value="1"/>
</dbReference>
<reference evidence="2 3" key="1">
    <citation type="submission" date="2016-07" db="EMBL/GenBank/DDBJ databases">
        <title>Draft Genome Sequence of Methylophaga muralis Bur 1.</title>
        <authorList>
            <person name="Vasilenko O.V."/>
            <person name="Doronina N.V."/>
            <person name="Shmareva M.N."/>
            <person name="Tarlachkov S.V."/>
            <person name="Mustakhimov I."/>
            <person name="Trotsenko Y.A."/>
        </authorList>
    </citation>
    <scope>NUCLEOTIDE SEQUENCE [LARGE SCALE GENOMIC DNA]</scope>
    <source>
        <strain evidence="2 3">Bur 1</strain>
    </source>
</reference>
<evidence type="ECO:0000313" key="2">
    <source>
        <dbReference type="EMBL" id="ODN68182.1"/>
    </source>
</evidence>
<proteinExistence type="predicted"/>
<dbReference type="PANTHER" id="PTHR30158:SF3">
    <property type="entry name" value="MULTIDRUG EFFLUX PUMP SUBUNIT ACRA-RELATED"/>
    <property type="match status" value="1"/>
</dbReference>
<dbReference type="Gene3D" id="2.40.420.20">
    <property type="match status" value="1"/>
</dbReference>
<accession>A0A1E3GVU8</accession>
<evidence type="ECO:0000259" key="1">
    <source>
        <dbReference type="Pfam" id="PF25967"/>
    </source>
</evidence>
<dbReference type="GO" id="GO:0015721">
    <property type="term" value="P:bile acid and bile salt transport"/>
    <property type="evidence" value="ECO:0007669"/>
    <property type="project" value="TreeGrafter"/>
</dbReference>
<dbReference type="InterPro" id="IPR058627">
    <property type="entry name" value="MdtA-like_C"/>
</dbReference>
<gene>
    <name evidence="2" type="primary">ttgA</name>
    <name evidence="2" type="ORF">A9E74_00154</name>
</gene>
<dbReference type="GO" id="GO:0005886">
    <property type="term" value="C:plasma membrane"/>
    <property type="evidence" value="ECO:0007669"/>
    <property type="project" value="TreeGrafter"/>
</dbReference>
<evidence type="ECO:0000313" key="3">
    <source>
        <dbReference type="Proteomes" id="UP000094379"/>
    </source>
</evidence>
<name>A0A1E3GVU8_9GAMM</name>
<dbReference type="AlphaFoldDB" id="A0A1E3GVU8"/>
<dbReference type="GO" id="GO:0046677">
    <property type="term" value="P:response to antibiotic"/>
    <property type="evidence" value="ECO:0007669"/>
    <property type="project" value="TreeGrafter"/>
</dbReference>
<organism evidence="2 3">
    <name type="scientific">Methylophaga muralis</name>
    <dbReference type="NCBI Taxonomy" id="291169"/>
    <lineage>
        <taxon>Bacteria</taxon>
        <taxon>Pseudomonadati</taxon>
        <taxon>Pseudomonadota</taxon>
        <taxon>Gammaproteobacteria</taxon>
        <taxon>Thiotrichales</taxon>
        <taxon>Piscirickettsiaceae</taxon>
        <taxon>Methylophaga</taxon>
    </lineage>
</organism>
<dbReference type="Proteomes" id="UP000094379">
    <property type="component" value="Unassembled WGS sequence"/>
</dbReference>
<sequence length="67" mass="7565">MIVNDNNQVEPRQLKIRREVGQYWLVDEGLAEGDRLIVSGLQKIAPEATVEIDNNEQQTPMNNGTES</sequence>